<keyword evidence="1" id="KW-0472">Membrane</keyword>
<reference evidence="2" key="1">
    <citation type="submission" date="2022-01" db="EMBL/GenBank/DDBJ databases">
        <title>Draft genome sequence of Sabulilitoribacter arenilitoris KCTC 52401.</title>
        <authorList>
            <person name="Oh J.-S."/>
        </authorList>
    </citation>
    <scope>NUCLEOTIDE SEQUENCE</scope>
    <source>
        <strain evidence="2">HMF6543</strain>
    </source>
</reference>
<protein>
    <submittedName>
        <fullName evidence="2">Uncharacterized protein</fullName>
    </submittedName>
</protein>
<name>A0AAE3EMN8_9FLAO</name>
<evidence type="ECO:0000313" key="3">
    <source>
        <dbReference type="Proteomes" id="UP001199795"/>
    </source>
</evidence>
<accession>A0AAE3EMN8</accession>
<feature type="transmembrane region" description="Helical" evidence="1">
    <location>
        <begin position="101"/>
        <end position="125"/>
    </location>
</feature>
<proteinExistence type="predicted"/>
<keyword evidence="1" id="KW-0812">Transmembrane</keyword>
<dbReference type="RefSeq" id="WP_237239172.1">
    <property type="nucleotide sequence ID" value="NZ_JAKKDU010000005.1"/>
</dbReference>
<sequence length="421" mass="47793">MKKGNEKELIAKCILLIEEKLSWGDSSNWHSEVFIELSETIQEHTKVLLSPTTLKRVWGKVNYSSSPSISTLNTLAQFIGYSNWRDFKSQQKSNKSIKKPFVKMTTVFSLAAFLALLFISLFSVIGSKKNELTTEDISRIKFSSKPVTNKIPNSVVFDFDLHNIKSDSIYIQQYWDATKTIKINSTQKQATGIYYYPGYFRAKLLVDGSIIKEHDLFIKSNGWSASVDYAPVPKYLEPYQFIKDRLKIDDDIIEEIKSSKSPLVSTYHFINDLGNISGDDFTLETTLKKTLNEKWAICQTASIYLIGEKGALIIPFTIPGCISDINVLLNDVYLNGKEQDLSSFGLDLSTLKNIKINVIKKHIKVIVDDQQIFSSKYNEEVGDLVGIRYKFLGAGEVKHINLLNAKGETILKDNFKSRPFQ</sequence>
<dbReference type="EMBL" id="JAKKDU010000005">
    <property type="protein sequence ID" value="MCF7567821.1"/>
    <property type="molecule type" value="Genomic_DNA"/>
</dbReference>
<evidence type="ECO:0000256" key="1">
    <source>
        <dbReference type="SAM" id="Phobius"/>
    </source>
</evidence>
<evidence type="ECO:0000313" key="2">
    <source>
        <dbReference type="EMBL" id="MCF7567821.1"/>
    </source>
</evidence>
<keyword evidence="1" id="KW-1133">Transmembrane helix</keyword>
<comment type="caution">
    <text evidence="2">The sequence shown here is derived from an EMBL/GenBank/DDBJ whole genome shotgun (WGS) entry which is preliminary data.</text>
</comment>
<dbReference type="AlphaFoldDB" id="A0AAE3EMN8"/>
<gene>
    <name evidence="2" type="ORF">L3X37_05510</name>
</gene>
<organism evidence="2 3">
    <name type="scientific">Wocania arenilitoris</name>
    <dbReference type="NCBI Taxonomy" id="2044858"/>
    <lineage>
        <taxon>Bacteria</taxon>
        <taxon>Pseudomonadati</taxon>
        <taxon>Bacteroidota</taxon>
        <taxon>Flavobacteriia</taxon>
        <taxon>Flavobacteriales</taxon>
        <taxon>Flavobacteriaceae</taxon>
        <taxon>Wocania</taxon>
    </lineage>
</organism>
<dbReference type="Proteomes" id="UP001199795">
    <property type="component" value="Unassembled WGS sequence"/>
</dbReference>
<keyword evidence="3" id="KW-1185">Reference proteome</keyword>